<name>A0A5B8ULK2_9BACT</name>
<organism evidence="1 2">
    <name type="scientific">Flavisolibacter ginsenosidimutans</name>
    <dbReference type="NCBI Taxonomy" id="661481"/>
    <lineage>
        <taxon>Bacteria</taxon>
        <taxon>Pseudomonadati</taxon>
        <taxon>Bacteroidota</taxon>
        <taxon>Chitinophagia</taxon>
        <taxon>Chitinophagales</taxon>
        <taxon>Chitinophagaceae</taxon>
        <taxon>Flavisolibacter</taxon>
    </lineage>
</organism>
<dbReference type="RefSeq" id="WP_146789770.1">
    <property type="nucleotide sequence ID" value="NZ_BAABIO010000003.1"/>
</dbReference>
<evidence type="ECO:0000313" key="1">
    <source>
        <dbReference type="EMBL" id="QEC57448.1"/>
    </source>
</evidence>
<dbReference type="Proteomes" id="UP000321204">
    <property type="component" value="Chromosome"/>
</dbReference>
<protein>
    <recommendedName>
        <fullName evidence="3">Addiction module protein</fullName>
    </recommendedName>
</protein>
<reference evidence="1 2" key="1">
    <citation type="journal article" date="2015" name="Int. J. Syst. Evol. Microbiol.">
        <title>Flavisolibacter ginsenosidimutans sp. nov., with ginsenoside-converting activity isolated from soil used for cultivating ginseng.</title>
        <authorList>
            <person name="Zhao Y."/>
            <person name="Liu Q."/>
            <person name="Kang M.S."/>
            <person name="Jin F."/>
            <person name="Yu H."/>
            <person name="Im W.T."/>
        </authorList>
    </citation>
    <scope>NUCLEOTIDE SEQUENCE [LARGE SCALE GENOMIC DNA]</scope>
    <source>
        <strain evidence="1 2">Gsoil 636</strain>
    </source>
</reference>
<proteinExistence type="predicted"/>
<sequence>MSETEARALRNEIKKYVDAADERMLRIVFSMLEADAEKDWWDDLPEEVKASIDEGIKDIEEGRFITHEEFMKRHNR</sequence>
<dbReference type="EMBL" id="CP042433">
    <property type="protein sequence ID" value="QEC57448.1"/>
    <property type="molecule type" value="Genomic_DNA"/>
</dbReference>
<dbReference type="KEGG" id="fgg:FSB75_16575"/>
<gene>
    <name evidence="1" type="ORF">FSB75_16575</name>
</gene>
<keyword evidence="2" id="KW-1185">Reference proteome</keyword>
<dbReference type="OrthoDB" id="679579at2"/>
<accession>A0A5B8ULK2</accession>
<evidence type="ECO:0000313" key="2">
    <source>
        <dbReference type="Proteomes" id="UP000321204"/>
    </source>
</evidence>
<evidence type="ECO:0008006" key="3">
    <source>
        <dbReference type="Google" id="ProtNLM"/>
    </source>
</evidence>
<dbReference type="AlphaFoldDB" id="A0A5B8ULK2"/>